<protein>
    <submittedName>
        <fullName evidence="1">UPF0271 protein</fullName>
    </submittedName>
</protein>
<accession>A0A1H5NJH6</accession>
<dbReference type="SUPFAM" id="SSF88713">
    <property type="entry name" value="Glycoside hydrolase/deacetylase"/>
    <property type="match status" value="1"/>
</dbReference>
<gene>
    <name evidence="1" type="ORF">SAMN04488554_4333</name>
</gene>
<name>A0A1H5NJH6_9MICO</name>
<dbReference type="InterPro" id="IPR005501">
    <property type="entry name" value="LamB/YcsF/PxpA-like"/>
</dbReference>
<evidence type="ECO:0000313" key="2">
    <source>
        <dbReference type="Proteomes" id="UP000199220"/>
    </source>
</evidence>
<keyword evidence="2" id="KW-1185">Reference proteome</keyword>
<dbReference type="OrthoDB" id="9773478at2"/>
<dbReference type="NCBIfam" id="NF003814">
    <property type="entry name" value="PRK05406.1-3"/>
    <property type="match status" value="1"/>
</dbReference>
<dbReference type="Proteomes" id="UP000199220">
    <property type="component" value="Unassembled WGS sequence"/>
</dbReference>
<dbReference type="InterPro" id="IPR011330">
    <property type="entry name" value="Glyco_hydro/deAcase_b/a-brl"/>
</dbReference>
<dbReference type="CDD" id="cd10787">
    <property type="entry name" value="LamB_YcsF_like"/>
    <property type="match status" value="1"/>
</dbReference>
<dbReference type="Pfam" id="PF03746">
    <property type="entry name" value="LamB_YcsF"/>
    <property type="match status" value="1"/>
</dbReference>
<dbReference type="PANTHER" id="PTHR30292:SF0">
    <property type="entry name" value="5-OXOPROLINASE SUBUNIT A"/>
    <property type="match status" value="1"/>
</dbReference>
<proteinExistence type="predicted"/>
<dbReference type="RefSeq" id="WP_089776120.1">
    <property type="nucleotide sequence ID" value="NZ_FNTX01000002.1"/>
</dbReference>
<reference evidence="2" key="1">
    <citation type="submission" date="2016-10" db="EMBL/GenBank/DDBJ databases">
        <authorList>
            <person name="Varghese N."/>
            <person name="Submissions S."/>
        </authorList>
    </citation>
    <scope>NUCLEOTIDE SEQUENCE [LARGE SCALE GENOMIC DNA]</scope>
    <source>
        <strain evidence="2">DSM 21368</strain>
    </source>
</reference>
<dbReference type="STRING" id="648782.SAMN04488554_4333"/>
<evidence type="ECO:0000313" key="1">
    <source>
        <dbReference type="EMBL" id="SEF00868.1"/>
    </source>
</evidence>
<dbReference type="EMBL" id="FNTX01000002">
    <property type="protein sequence ID" value="SEF00868.1"/>
    <property type="molecule type" value="Genomic_DNA"/>
</dbReference>
<sequence>MDAATLDINADLGEGVGDDAAMLAVVTSANIACGGHAGDADTMTATCAAALSQGVRIGAHPAYPDRENFGRVPVTIGEAALVEELRIQVRNLIEAAAAVGARVSYLKSHGALYHAATRDPGHARAVVTVAAEAGLAVVGPPGALVLDLARAAGLAAVPEGFADRGYTATGALLPRGEPGAVLHDAEEIAERVAHLVRTGAVIADDGTPVPLDVRTLCVHGDTPDAVTIATRVRAALDAAGLSPEPFT</sequence>
<dbReference type="Gene3D" id="3.20.20.370">
    <property type="entry name" value="Glycoside hydrolase/deacetylase"/>
    <property type="match status" value="1"/>
</dbReference>
<organism evidence="1 2">
    <name type="scientific">Ruania alba</name>
    <dbReference type="NCBI Taxonomy" id="648782"/>
    <lineage>
        <taxon>Bacteria</taxon>
        <taxon>Bacillati</taxon>
        <taxon>Actinomycetota</taxon>
        <taxon>Actinomycetes</taxon>
        <taxon>Micrococcales</taxon>
        <taxon>Ruaniaceae</taxon>
        <taxon>Ruania</taxon>
    </lineage>
</organism>
<dbReference type="GO" id="GO:0005975">
    <property type="term" value="P:carbohydrate metabolic process"/>
    <property type="evidence" value="ECO:0007669"/>
    <property type="project" value="InterPro"/>
</dbReference>
<dbReference type="AlphaFoldDB" id="A0A1H5NJH6"/>
<dbReference type="PANTHER" id="PTHR30292">
    <property type="entry name" value="UNCHARACTERIZED PROTEIN YBGL-RELATED"/>
    <property type="match status" value="1"/>
</dbReference>